<evidence type="ECO:0000259" key="3">
    <source>
        <dbReference type="PROSITE" id="PS50102"/>
    </source>
</evidence>
<dbReference type="InterPro" id="IPR000504">
    <property type="entry name" value="RRM_dom"/>
</dbReference>
<gene>
    <name evidence="4" type="ORF">CEURO_LOCUS7321</name>
</gene>
<dbReference type="Pfam" id="PF00076">
    <property type="entry name" value="RRM_1"/>
    <property type="match status" value="1"/>
</dbReference>
<feature type="compositionally biased region" description="Low complexity" evidence="2">
    <location>
        <begin position="328"/>
        <end position="345"/>
    </location>
</feature>
<feature type="compositionally biased region" description="Low complexity" evidence="2">
    <location>
        <begin position="296"/>
        <end position="314"/>
    </location>
</feature>
<feature type="compositionally biased region" description="Basic and acidic residues" evidence="2">
    <location>
        <begin position="81"/>
        <end position="96"/>
    </location>
</feature>
<keyword evidence="1" id="KW-0694">RNA-binding</keyword>
<evidence type="ECO:0000256" key="2">
    <source>
        <dbReference type="SAM" id="MobiDB-lite"/>
    </source>
</evidence>
<proteinExistence type="predicted"/>
<dbReference type="GO" id="GO:0003723">
    <property type="term" value="F:RNA binding"/>
    <property type="evidence" value="ECO:0007669"/>
    <property type="project" value="UniProtKB-UniRule"/>
</dbReference>
<dbReference type="Gene3D" id="3.30.70.330">
    <property type="match status" value="1"/>
</dbReference>
<protein>
    <recommendedName>
        <fullName evidence="3">RRM domain-containing protein</fullName>
    </recommendedName>
</protein>
<dbReference type="SMART" id="SM00360">
    <property type="entry name" value="RRM"/>
    <property type="match status" value="1"/>
</dbReference>
<dbReference type="PROSITE" id="PS50102">
    <property type="entry name" value="RRM"/>
    <property type="match status" value="1"/>
</dbReference>
<dbReference type="OrthoDB" id="5970at2759"/>
<feature type="compositionally biased region" description="Polar residues" evidence="2">
    <location>
        <begin position="285"/>
        <end position="295"/>
    </location>
</feature>
<evidence type="ECO:0000313" key="4">
    <source>
        <dbReference type="EMBL" id="CAH9079918.1"/>
    </source>
</evidence>
<dbReference type="CDD" id="cd00590">
    <property type="entry name" value="RRM_SF"/>
    <property type="match status" value="1"/>
</dbReference>
<accession>A0A9P0YYF7</accession>
<feature type="region of interest" description="Disordered" evidence="2">
    <location>
        <begin position="71"/>
        <end position="114"/>
    </location>
</feature>
<feature type="region of interest" description="Disordered" evidence="2">
    <location>
        <begin position="127"/>
        <end position="159"/>
    </location>
</feature>
<comment type="caution">
    <text evidence="4">The sequence shown here is derived from an EMBL/GenBank/DDBJ whole genome shotgun (WGS) entry which is preliminary data.</text>
</comment>
<feature type="region of interest" description="Disordered" evidence="2">
    <location>
        <begin position="193"/>
        <end position="347"/>
    </location>
</feature>
<dbReference type="SUPFAM" id="SSF54928">
    <property type="entry name" value="RNA-binding domain, RBD"/>
    <property type="match status" value="1"/>
</dbReference>
<organism evidence="4 5">
    <name type="scientific">Cuscuta europaea</name>
    <name type="common">European dodder</name>
    <dbReference type="NCBI Taxonomy" id="41803"/>
    <lineage>
        <taxon>Eukaryota</taxon>
        <taxon>Viridiplantae</taxon>
        <taxon>Streptophyta</taxon>
        <taxon>Embryophyta</taxon>
        <taxon>Tracheophyta</taxon>
        <taxon>Spermatophyta</taxon>
        <taxon>Magnoliopsida</taxon>
        <taxon>eudicotyledons</taxon>
        <taxon>Gunneridae</taxon>
        <taxon>Pentapetalae</taxon>
        <taxon>asterids</taxon>
        <taxon>lamiids</taxon>
        <taxon>Solanales</taxon>
        <taxon>Convolvulaceae</taxon>
        <taxon>Cuscuteae</taxon>
        <taxon>Cuscuta</taxon>
        <taxon>Cuscuta subgen. Cuscuta</taxon>
    </lineage>
</organism>
<evidence type="ECO:0000313" key="5">
    <source>
        <dbReference type="Proteomes" id="UP001152484"/>
    </source>
</evidence>
<dbReference type="InterPro" id="IPR035979">
    <property type="entry name" value="RBD_domain_sf"/>
</dbReference>
<feature type="compositionally biased region" description="Basic and acidic residues" evidence="2">
    <location>
        <begin position="228"/>
        <end position="249"/>
    </location>
</feature>
<name>A0A9P0YYF7_CUSEU</name>
<dbReference type="InterPro" id="IPR012677">
    <property type="entry name" value="Nucleotide-bd_a/b_plait_sf"/>
</dbReference>
<evidence type="ECO:0000256" key="1">
    <source>
        <dbReference type="PROSITE-ProRule" id="PRU00176"/>
    </source>
</evidence>
<dbReference type="PANTHER" id="PTHR48038:SF2">
    <property type="entry name" value="OS02G0536400 PROTEIN"/>
    <property type="match status" value="1"/>
</dbReference>
<dbReference type="PANTHER" id="PTHR48038">
    <property type="entry name" value="RIBONUCLEOPROTEIN RB97D"/>
    <property type="match status" value="1"/>
</dbReference>
<dbReference type="AlphaFoldDB" id="A0A9P0YYF7"/>
<dbReference type="Proteomes" id="UP001152484">
    <property type="component" value="Unassembled WGS sequence"/>
</dbReference>
<sequence>MSLHLGNIPPHIHRDELEHVFQRFGRCTVRLKDKFGFVVYDYPANAEKALNSLRGKTICGNKITLSWSNRQPQPKHFQRFSKSERRDGFSRDFDHNGHRRHKRGFGSADTDGGRTVHAEVVDDLASHHRYEESHTSVDSFPDDSGGGREATVLQNGERGEKVSASLDQNGLEDGLHFDRYVPSSADEISEFHHLTNIENAASPRRSEEKTDLEPSNASCNTLPSDSCVDVKEDERSRKRDRSRQRDSSTERTAYQSGRKNYMRNKFRKPSTGSTRYYSKNDRAPVTNSTCSGHATSGSHSLSRSLKSLSQPSNSMPKPSLARRNSQYSSLRSGSTIRSRSTSPTSDTLCASLEKCLSSSSNMMRTEQKDLVPELKVDELKGEPHAKIDAISDNSVKVVDLHASESHTGDYMVETGEHQNNNNLTEQHETAQELKGEPQAKIHAISDNSVKVVDLYALESYTADYTVETGERQNNNNFTEQQETAKELKGEPQAKIDAISDNSVQVVDLHASESYTGDYMVETGELQNNNNLTEQHETTQELNPATHISQRWSNAATLKFSSEELGMVLKHYRLEHPEQMQKDLTVEDCFGCARLWPWDIIYYRRYKKGHISTENYNRRLAQNKEFGIVDKYVRSSSGWGEM</sequence>
<dbReference type="EMBL" id="CAMAPE010000011">
    <property type="protein sequence ID" value="CAH9079918.1"/>
    <property type="molecule type" value="Genomic_DNA"/>
</dbReference>
<reference evidence="4" key="1">
    <citation type="submission" date="2022-07" db="EMBL/GenBank/DDBJ databases">
        <authorList>
            <person name="Macas J."/>
            <person name="Novak P."/>
            <person name="Neumann P."/>
        </authorList>
    </citation>
    <scope>NUCLEOTIDE SEQUENCE</scope>
</reference>
<feature type="compositionally biased region" description="Polar residues" evidence="2">
    <location>
        <begin position="213"/>
        <end position="224"/>
    </location>
</feature>
<keyword evidence="5" id="KW-1185">Reference proteome</keyword>
<feature type="domain" description="RRM" evidence="3">
    <location>
        <begin position="1"/>
        <end position="70"/>
    </location>
</feature>